<dbReference type="PANTHER" id="PTHR43163">
    <property type="entry name" value="DIPEPTIDE TRANSPORT SYSTEM PERMEASE PROTEIN DPPB-RELATED"/>
    <property type="match status" value="1"/>
</dbReference>
<dbReference type="InterPro" id="IPR000515">
    <property type="entry name" value="MetI-like"/>
</dbReference>
<accession>A0ABT8XBD8</accession>
<comment type="caution">
    <text evidence="9">The sequence shown here is derived from an EMBL/GenBank/DDBJ whole genome shotgun (WGS) entry which is preliminary data.</text>
</comment>
<evidence type="ECO:0000256" key="3">
    <source>
        <dbReference type="ARBA" id="ARBA00022475"/>
    </source>
</evidence>
<feature type="transmembrane region" description="Helical" evidence="7">
    <location>
        <begin position="109"/>
        <end position="132"/>
    </location>
</feature>
<evidence type="ECO:0000259" key="8">
    <source>
        <dbReference type="PROSITE" id="PS50928"/>
    </source>
</evidence>
<evidence type="ECO:0000256" key="1">
    <source>
        <dbReference type="ARBA" id="ARBA00004651"/>
    </source>
</evidence>
<feature type="transmembrane region" description="Helical" evidence="7">
    <location>
        <begin position="243"/>
        <end position="269"/>
    </location>
</feature>
<feature type="transmembrane region" description="Helical" evidence="7">
    <location>
        <begin position="289"/>
        <end position="314"/>
    </location>
</feature>
<dbReference type="Pfam" id="PF19300">
    <property type="entry name" value="BPD_transp_1_N"/>
    <property type="match status" value="1"/>
</dbReference>
<protein>
    <submittedName>
        <fullName evidence="9">ABC transporter permease</fullName>
    </submittedName>
</protein>
<dbReference type="PROSITE" id="PS50928">
    <property type="entry name" value="ABC_TM1"/>
    <property type="match status" value="1"/>
</dbReference>
<evidence type="ECO:0000256" key="2">
    <source>
        <dbReference type="ARBA" id="ARBA00022448"/>
    </source>
</evidence>
<feature type="domain" description="ABC transmembrane type-1" evidence="8">
    <location>
        <begin position="103"/>
        <end position="308"/>
    </location>
</feature>
<dbReference type="PANTHER" id="PTHR43163:SF6">
    <property type="entry name" value="DIPEPTIDE TRANSPORT SYSTEM PERMEASE PROTEIN DPPB-RELATED"/>
    <property type="match status" value="1"/>
</dbReference>
<keyword evidence="4 7" id="KW-0812">Transmembrane</keyword>
<evidence type="ECO:0000313" key="10">
    <source>
        <dbReference type="Proteomes" id="UP001177080"/>
    </source>
</evidence>
<evidence type="ECO:0000256" key="5">
    <source>
        <dbReference type="ARBA" id="ARBA00022989"/>
    </source>
</evidence>
<dbReference type="Pfam" id="PF00528">
    <property type="entry name" value="BPD_transp_1"/>
    <property type="match status" value="1"/>
</dbReference>
<dbReference type="Gene3D" id="1.10.3720.10">
    <property type="entry name" value="MetI-like"/>
    <property type="match status" value="1"/>
</dbReference>
<evidence type="ECO:0000256" key="6">
    <source>
        <dbReference type="ARBA" id="ARBA00023136"/>
    </source>
</evidence>
<keyword evidence="3" id="KW-1003">Cell membrane</keyword>
<proteinExistence type="inferred from homology"/>
<keyword evidence="10" id="KW-1185">Reference proteome</keyword>
<dbReference type="SUPFAM" id="SSF161098">
    <property type="entry name" value="MetI-like"/>
    <property type="match status" value="1"/>
</dbReference>
<dbReference type="EMBL" id="WHSC02000002">
    <property type="protein sequence ID" value="MDO6120962.1"/>
    <property type="molecule type" value="Genomic_DNA"/>
</dbReference>
<gene>
    <name evidence="9" type="ORF">GB928_007185</name>
</gene>
<evidence type="ECO:0000256" key="4">
    <source>
        <dbReference type="ARBA" id="ARBA00022692"/>
    </source>
</evidence>
<feature type="transmembrane region" description="Helical" evidence="7">
    <location>
        <begin position="185"/>
        <end position="204"/>
    </location>
</feature>
<dbReference type="InterPro" id="IPR045621">
    <property type="entry name" value="BPD_transp_1_N"/>
</dbReference>
<keyword evidence="5 7" id="KW-1133">Transmembrane helix</keyword>
<name>A0ABT8XBD8_9HYPH</name>
<dbReference type="InterPro" id="IPR035906">
    <property type="entry name" value="MetI-like_sf"/>
</dbReference>
<organism evidence="9 10">
    <name type="scientific">Shinella curvata</name>
    <dbReference type="NCBI Taxonomy" id="1817964"/>
    <lineage>
        <taxon>Bacteria</taxon>
        <taxon>Pseudomonadati</taxon>
        <taxon>Pseudomonadota</taxon>
        <taxon>Alphaproteobacteria</taxon>
        <taxon>Hyphomicrobiales</taxon>
        <taxon>Rhizobiaceae</taxon>
        <taxon>Shinella</taxon>
    </lineage>
</organism>
<dbReference type="RefSeq" id="WP_244761609.1">
    <property type="nucleotide sequence ID" value="NZ_JALJCJ010000004.1"/>
</dbReference>
<keyword evidence="6 7" id="KW-0472">Membrane</keyword>
<feature type="transmembrane region" description="Helical" evidence="7">
    <location>
        <begin position="139"/>
        <end position="165"/>
    </location>
</feature>
<comment type="similarity">
    <text evidence="7">Belongs to the binding-protein-dependent transport system permease family.</text>
</comment>
<dbReference type="CDD" id="cd06261">
    <property type="entry name" value="TM_PBP2"/>
    <property type="match status" value="1"/>
</dbReference>
<dbReference type="Proteomes" id="UP001177080">
    <property type="component" value="Unassembled WGS sequence"/>
</dbReference>
<keyword evidence="2 7" id="KW-0813">Transport</keyword>
<evidence type="ECO:0000256" key="7">
    <source>
        <dbReference type="RuleBase" id="RU363032"/>
    </source>
</evidence>
<evidence type="ECO:0000313" key="9">
    <source>
        <dbReference type="EMBL" id="MDO6120962.1"/>
    </source>
</evidence>
<comment type="subcellular location">
    <subcellularLocation>
        <location evidence="1 7">Cell membrane</location>
        <topology evidence="1 7">Multi-pass membrane protein</topology>
    </subcellularLocation>
</comment>
<reference evidence="9" key="1">
    <citation type="submission" date="2022-04" db="EMBL/GenBank/DDBJ databases">
        <title>Shinella lacus sp. nov., a novel member of the genus Shinella from water.</title>
        <authorList>
            <person name="Deng Y."/>
        </authorList>
    </citation>
    <scope>NUCLEOTIDE SEQUENCE</scope>
    <source>
        <strain evidence="9">JCM 31239</strain>
    </source>
</reference>
<feature type="transmembrane region" description="Helical" evidence="7">
    <location>
        <begin position="20"/>
        <end position="39"/>
    </location>
</feature>
<sequence>MQIITSTDVVTKLLAQRLALGLLSMFVVSVVIFVAVNSLPGSFAAAVLGQSATPEAVAAFNQKLGLDQPLVSRYLTWLSATVTGDFGTSFTNRPVSTMVMPRLWNSLKLAISAALIAVPLAITLGAICVRFVNRLPDRILSATTLSTISLPEFFIAYLLILVLAAKLQLLPSLSTIRGSMGFADQAIRMILPVLTLVFVTLAHMMRATRAALLNVMAQPYIEMARLKGEPETRIILRHALPNAIGSIASVVALNLAYLIAGVVVVEAVFVYPGIGDTMVSAVSNRDIPVVQACALIFSAAYILLNLVADIIAIASNPRLMHAR</sequence>